<dbReference type="InterPro" id="IPR029787">
    <property type="entry name" value="Nucleotide_cyclase"/>
</dbReference>
<dbReference type="InterPro" id="IPR050469">
    <property type="entry name" value="Diguanylate_Cyclase"/>
</dbReference>
<evidence type="ECO:0000256" key="4">
    <source>
        <dbReference type="SAM" id="Coils"/>
    </source>
</evidence>
<dbReference type="NCBIfam" id="TIGR00254">
    <property type="entry name" value="GGDEF"/>
    <property type="match status" value="1"/>
</dbReference>
<proteinExistence type="predicted"/>
<evidence type="ECO:0000313" key="7">
    <source>
        <dbReference type="Proteomes" id="UP000484885"/>
    </source>
</evidence>
<keyword evidence="7" id="KW-1185">Reference proteome</keyword>
<sequence length="362" mass="41007">MFFRSKRSPEDRPDPAELEKRLAALGDRETACQSAIQTLLVLLKNFALELDELKSADFRSQVTEFSEQLPGLETGDQMRRAMNKRSQRFEAFIERQNTYLLEREAELRKVITLLSNAMALLNRENAAYHQQILDQGTNFERIIALDDLRKIKTSLAEEVRQLKSMVEQKKQAESQQLNSLSGQVEVLRDELEKTRDENRRDPLTGIFNRRAMDEYLTSLIDGNRIRRKSFSVLMLDIDNFKVVNDQHGHLVGDQVISAMAGACVDILREDDFVARFGGEEFVAVMPGASLRAAGKRAGNLRQAVAGTRFSLPVDDREDYLHLTVSIGVTDFRAGDTRQSLLERADQALYQAKAAGKNQVVTL</sequence>
<dbReference type="RefSeq" id="WP_164210764.1">
    <property type="nucleotide sequence ID" value="NZ_JAAGSC010000039.1"/>
</dbReference>
<dbReference type="Gene3D" id="3.30.70.270">
    <property type="match status" value="1"/>
</dbReference>
<gene>
    <name evidence="6" type="ORF">G3I74_06515</name>
</gene>
<dbReference type="GO" id="GO:0052621">
    <property type="term" value="F:diguanylate cyclase activity"/>
    <property type="evidence" value="ECO:0007669"/>
    <property type="project" value="UniProtKB-EC"/>
</dbReference>
<feature type="coiled-coil region" evidence="4">
    <location>
        <begin position="145"/>
        <end position="197"/>
    </location>
</feature>
<dbReference type="PANTHER" id="PTHR45138">
    <property type="entry name" value="REGULATORY COMPONENTS OF SENSORY TRANSDUCTION SYSTEM"/>
    <property type="match status" value="1"/>
</dbReference>
<comment type="cofactor">
    <cofactor evidence="1">
        <name>Mg(2+)</name>
        <dbReference type="ChEBI" id="CHEBI:18420"/>
    </cofactor>
</comment>
<keyword evidence="4" id="KW-0175">Coiled coil</keyword>
<evidence type="ECO:0000256" key="3">
    <source>
        <dbReference type="ARBA" id="ARBA00034247"/>
    </source>
</evidence>
<evidence type="ECO:0000256" key="2">
    <source>
        <dbReference type="ARBA" id="ARBA00012528"/>
    </source>
</evidence>
<dbReference type="EC" id="2.7.7.65" evidence="2"/>
<accession>A0A845UXZ1</accession>
<dbReference type="FunFam" id="3.30.70.270:FF:000001">
    <property type="entry name" value="Diguanylate cyclase domain protein"/>
    <property type="match status" value="1"/>
</dbReference>
<dbReference type="CDD" id="cd01949">
    <property type="entry name" value="GGDEF"/>
    <property type="match status" value="1"/>
</dbReference>
<comment type="catalytic activity">
    <reaction evidence="3">
        <text>2 GTP = 3',3'-c-di-GMP + 2 diphosphate</text>
        <dbReference type="Rhea" id="RHEA:24898"/>
        <dbReference type="ChEBI" id="CHEBI:33019"/>
        <dbReference type="ChEBI" id="CHEBI:37565"/>
        <dbReference type="ChEBI" id="CHEBI:58805"/>
        <dbReference type="EC" id="2.7.7.65"/>
    </reaction>
</comment>
<dbReference type="SUPFAM" id="SSF55073">
    <property type="entry name" value="Nucleotide cyclase"/>
    <property type="match status" value="1"/>
</dbReference>
<dbReference type="PANTHER" id="PTHR45138:SF9">
    <property type="entry name" value="DIGUANYLATE CYCLASE DGCM-RELATED"/>
    <property type="match status" value="1"/>
</dbReference>
<comment type="caution">
    <text evidence="6">The sequence shown here is derived from an EMBL/GenBank/DDBJ whole genome shotgun (WGS) entry which is preliminary data.</text>
</comment>
<name>A0A845UXZ1_9GAMM</name>
<protein>
    <recommendedName>
        <fullName evidence="2">diguanylate cyclase</fullName>
        <ecNumber evidence="2">2.7.7.65</ecNumber>
    </recommendedName>
</protein>
<evidence type="ECO:0000313" key="6">
    <source>
        <dbReference type="EMBL" id="NDY95374.1"/>
    </source>
</evidence>
<organism evidence="6 7">
    <name type="scientific">Wenzhouxiangella limi</name>
    <dbReference type="NCBI Taxonomy" id="2707351"/>
    <lineage>
        <taxon>Bacteria</taxon>
        <taxon>Pseudomonadati</taxon>
        <taxon>Pseudomonadota</taxon>
        <taxon>Gammaproteobacteria</taxon>
        <taxon>Chromatiales</taxon>
        <taxon>Wenzhouxiangellaceae</taxon>
        <taxon>Wenzhouxiangella</taxon>
    </lineage>
</organism>
<reference evidence="6 7" key="1">
    <citation type="submission" date="2020-02" db="EMBL/GenBank/DDBJ databases">
        <authorList>
            <person name="Zhang X.-Y."/>
        </authorList>
    </citation>
    <scope>NUCLEOTIDE SEQUENCE [LARGE SCALE GENOMIC DNA]</scope>
    <source>
        <strain evidence="6 7">C33</strain>
    </source>
</reference>
<evidence type="ECO:0000259" key="5">
    <source>
        <dbReference type="PROSITE" id="PS50887"/>
    </source>
</evidence>
<dbReference type="Proteomes" id="UP000484885">
    <property type="component" value="Unassembled WGS sequence"/>
</dbReference>
<dbReference type="Pfam" id="PF00990">
    <property type="entry name" value="GGDEF"/>
    <property type="match status" value="1"/>
</dbReference>
<feature type="domain" description="GGDEF" evidence="5">
    <location>
        <begin position="228"/>
        <end position="362"/>
    </location>
</feature>
<dbReference type="InterPro" id="IPR000160">
    <property type="entry name" value="GGDEF_dom"/>
</dbReference>
<dbReference type="InterPro" id="IPR043128">
    <property type="entry name" value="Rev_trsase/Diguanyl_cyclase"/>
</dbReference>
<evidence type="ECO:0000256" key="1">
    <source>
        <dbReference type="ARBA" id="ARBA00001946"/>
    </source>
</evidence>
<dbReference type="EMBL" id="JAAGSC010000039">
    <property type="protein sequence ID" value="NDY95374.1"/>
    <property type="molecule type" value="Genomic_DNA"/>
</dbReference>
<dbReference type="PROSITE" id="PS50887">
    <property type="entry name" value="GGDEF"/>
    <property type="match status" value="1"/>
</dbReference>
<dbReference type="SMART" id="SM00267">
    <property type="entry name" value="GGDEF"/>
    <property type="match status" value="1"/>
</dbReference>
<dbReference type="AlphaFoldDB" id="A0A845UXZ1"/>